<reference evidence="3" key="1">
    <citation type="submission" date="2019-07" db="EMBL/GenBank/DDBJ databases">
        <authorList>
            <person name="Dittberner H."/>
        </authorList>
    </citation>
    <scope>NUCLEOTIDE SEQUENCE [LARGE SCALE GENOMIC DNA]</scope>
</reference>
<keyword evidence="4" id="KW-1185">Reference proteome</keyword>
<evidence type="ECO:0000313" key="3">
    <source>
        <dbReference type="EMBL" id="VVB16562.1"/>
    </source>
</evidence>
<accession>A0A565CSK1</accession>
<comment type="caution">
    <text evidence="3">The sequence shown here is derived from an EMBL/GenBank/DDBJ whole genome shotgun (WGS) entry which is preliminary data.</text>
</comment>
<sequence length="75" mass="8215">MNLSNYTSSLQKILRTEEIVDREAPYVPSFSSRGPSLIIKNLLKPDVSAPGLEILAAFSPVASPSRNPKDEKCQV</sequence>
<gene>
    <name evidence="3" type="ORF">ANE_LOCUS27006</name>
</gene>
<name>A0A565CSK1_9BRAS</name>
<dbReference type="EMBL" id="CABITT030000008">
    <property type="protein sequence ID" value="VVB16562.1"/>
    <property type="molecule type" value="Genomic_DNA"/>
</dbReference>
<dbReference type="Gene3D" id="3.50.30.30">
    <property type="match status" value="1"/>
</dbReference>
<dbReference type="SUPFAM" id="SSF52743">
    <property type="entry name" value="Subtilisin-like"/>
    <property type="match status" value="1"/>
</dbReference>
<evidence type="ECO:0000256" key="1">
    <source>
        <dbReference type="ARBA" id="ARBA00011073"/>
    </source>
</evidence>
<dbReference type="OrthoDB" id="4803627at2759"/>
<keyword evidence="2" id="KW-0732">Signal</keyword>
<organism evidence="3 4">
    <name type="scientific">Arabis nemorensis</name>
    <dbReference type="NCBI Taxonomy" id="586526"/>
    <lineage>
        <taxon>Eukaryota</taxon>
        <taxon>Viridiplantae</taxon>
        <taxon>Streptophyta</taxon>
        <taxon>Embryophyta</taxon>
        <taxon>Tracheophyta</taxon>
        <taxon>Spermatophyta</taxon>
        <taxon>Magnoliopsida</taxon>
        <taxon>eudicotyledons</taxon>
        <taxon>Gunneridae</taxon>
        <taxon>Pentapetalae</taxon>
        <taxon>rosids</taxon>
        <taxon>malvids</taxon>
        <taxon>Brassicales</taxon>
        <taxon>Brassicaceae</taxon>
        <taxon>Arabideae</taxon>
        <taxon>Arabis</taxon>
    </lineage>
</organism>
<evidence type="ECO:0000313" key="4">
    <source>
        <dbReference type="Proteomes" id="UP000489600"/>
    </source>
</evidence>
<dbReference type="PANTHER" id="PTHR10795">
    <property type="entry name" value="PROPROTEIN CONVERTASE SUBTILISIN/KEXIN"/>
    <property type="match status" value="1"/>
</dbReference>
<dbReference type="InterPro" id="IPR045051">
    <property type="entry name" value="SBT"/>
</dbReference>
<dbReference type="AlphaFoldDB" id="A0A565CSK1"/>
<dbReference type="GO" id="GO:0006508">
    <property type="term" value="P:proteolysis"/>
    <property type="evidence" value="ECO:0007669"/>
    <property type="project" value="InterPro"/>
</dbReference>
<protein>
    <submittedName>
        <fullName evidence="3">Uncharacterized protein</fullName>
    </submittedName>
</protein>
<dbReference type="Gene3D" id="3.40.50.200">
    <property type="entry name" value="Peptidase S8/S53 domain"/>
    <property type="match status" value="1"/>
</dbReference>
<comment type="similarity">
    <text evidence="1">Belongs to the peptidase S8 family.</text>
</comment>
<proteinExistence type="inferred from homology"/>
<evidence type="ECO:0000256" key="2">
    <source>
        <dbReference type="ARBA" id="ARBA00022729"/>
    </source>
</evidence>
<dbReference type="InterPro" id="IPR036852">
    <property type="entry name" value="Peptidase_S8/S53_dom_sf"/>
</dbReference>
<dbReference type="GO" id="GO:0004252">
    <property type="term" value="F:serine-type endopeptidase activity"/>
    <property type="evidence" value="ECO:0007669"/>
    <property type="project" value="InterPro"/>
</dbReference>
<dbReference type="Proteomes" id="UP000489600">
    <property type="component" value="Unassembled WGS sequence"/>
</dbReference>